<dbReference type="Gene3D" id="2.60.120.620">
    <property type="entry name" value="q2cbj1_9rhob like domain"/>
    <property type="match status" value="1"/>
</dbReference>
<gene>
    <name evidence="3" type="ORF">ERS008476_00793</name>
</gene>
<dbReference type="EMBL" id="CWJI01000001">
    <property type="protein sequence ID" value="CRY53889.1"/>
    <property type="molecule type" value="Genomic_DNA"/>
</dbReference>
<evidence type="ECO:0000256" key="1">
    <source>
        <dbReference type="RuleBase" id="RU003682"/>
    </source>
</evidence>
<comment type="similarity">
    <text evidence="1">Belongs to the iron/ascorbate-dependent oxidoreductase family.</text>
</comment>
<dbReference type="GO" id="GO:0046872">
    <property type="term" value="F:metal ion binding"/>
    <property type="evidence" value="ECO:0007669"/>
    <property type="project" value="UniProtKB-KW"/>
</dbReference>
<reference evidence="4" key="1">
    <citation type="submission" date="2015-03" db="EMBL/GenBank/DDBJ databases">
        <authorList>
            <consortium name="Pathogen Informatics"/>
        </authorList>
    </citation>
    <scope>NUCLEOTIDE SEQUENCE [LARGE SCALE GENOMIC DNA]</scope>
    <source>
        <strain evidence="4">R148</strain>
    </source>
</reference>
<dbReference type="AlphaFoldDB" id="A0A0H5LS01"/>
<protein>
    <submittedName>
        <fullName evidence="3">ArpA protein-Streptomyces griseus</fullName>
    </submittedName>
</protein>
<dbReference type="RefSeq" id="WP_053008947.1">
    <property type="nucleotide sequence ID" value="NZ_CWJI01000001.1"/>
</dbReference>
<dbReference type="PROSITE" id="PS51471">
    <property type="entry name" value="FE2OG_OXY"/>
    <property type="match status" value="1"/>
</dbReference>
<dbReference type="InterPro" id="IPR056470">
    <property type="entry name" value="BesD/HalB-like"/>
</dbReference>
<evidence type="ECO:0000259" key="2">
    <source>
        <dbReference type="PROSITE" id="PS51471"/>
    </source>
</evidence>
<keyword evidence="1" id="KW-0560">Oxidoreductase</keyword>
<keyword evidence="1" id="KW-0408">Iron</keyword>
<feature type="domain" description="Fe2OG dioxygenase" evidence="2">
    <location>
        <begin position="130"/>
        <end position="243"/>
    </location>
</feature>
<name>A0A0H5LS01_YERIN</name>
<evidence type="ECO:0000313" key="3">
    <source>
        <dbReference type="EMBL" id="CRY53889.1"/>
    </source>
</evidence>
<evidence type="ECO:0000313" key="4">
    <source>
        <dbReference type="Proteomes" id="UP000043316"/>
    </source>
</evidence>
<accession>A0A0H5LS01</accession>
<proteinExistence type="inferred from homology"/>
<dbReference type="SUPFAM" id="SSF51197">
    <property type="entry name" value="Clavaminate synthase-like"/>
    <property type="match status" value="1"/>
</dbReference>
<keyword evidence="1" id="KW-0479">Metal-binding</keyword>
<sequence length="259" mass="29015">MHKLTEIIDTVAHPISDVAFVAKCKHTLETFGALVLSDFLLPSALDSIKQEGVEHQHKAYYAANQHNVYLTQPDPAFEANHPRNRLVTSSKGCITDEEIPADSALRALYNATDFQDFLCAVLDEKKLYSYADSLSSINLHYASQGQELGWHFDNSSFAITLLIQKPRSGGVFEYIEEMRDADKGEMNYSGVEQLLNQHVVPKTLQIEPGDLVLFRGRNAIHRVTPTQGDITRMLVVLAYNAQPDIALSETARMTFYGRI</sequence>
<dbReference type="InterPro" id="IPR005123">
    <property type="entry name" value="Oxoglu/Fe-dep_dioxygenase_dom"/>
</dbReference>
<dbReference type="Proteomes" id="UP000043316">
    <property type="component" value="Unassembled WGS sequence"/>
</dbReference>
<dbReference type="GO" id="GO:0016491">
    <property type="term" value="F:oxidoreductase activity"/>
    <property type="evidence" value="ECO:0007669"/>
    <property type="project" value="UniProtKB-KW"/>
</dbReference>
<organism evidence="3 4">
    <name type="scientific">Yersinia intermedia</name>
    <dbReference type="NCBI Taxonomy" id="631"/>
    <lineage>
        <taxon>Bacteria</taxon>
        <taxon>Pseudomonadati</taxon>
        <taxon>Pseudomonadota</taxon>
        <taxon>Gammaproteobacteria</taxon>
        <taxon>Enterobacterales</taxon>
        <taxon>Yersiniaceae</taxon>
        <taxon>Yersinia</taxon>
    </lineage>
</organism>
<dbReference type="Pfam" id="PF23169">
    <property type="entry name" value="HalD"/>
    <property type="match status" value="1"/>
</dbReference>